<gene>
    <name evidence="4" type="ORF">DWW57_14435</name>
</gene>
<feature type="transmembrane region" description="Helical" evidence="1">
    <location>
        <begin position="84"/>
        <end position="104"/>
    </location>
</feature>
<dbReference type="PANTHER" id="PTHR30273:SF2">
    <property type="entry name" value="PROTEIN FECR"/>
    <property type="match status" value="1"/>
</dbReference>
<dbReference type="Gene3D" id="3.55.50.30">
    <property type="match status" value="1"/>
</dbReference>
<evidence type="ECO:0000259" key="3">
    <source>
        <dbReference type="Pfam" id="PF16344"/>
    </source>
</evidence>
<dbReference type="Pfam" id="PF04773">
    <property type="entry name" value="FecR"/>
    <property type="match status" value="1"/>
</dbReference>
<dbReference type="EMBL" id="QRYC01000024">
    <property type="protein sequence ID" value="RGU54900.1"/>
    <property type="molecule type" value="Genomic_DNA"/>
</dbReference>
<keyword evidence="1" id="KW-0472">Membrane</keyword>
<keyword evidence="1" id="KW-1133">Transmembrane helix</keyword>
<proteinExistence type="predicted"/>
<sequence>MDYETRVSKLIALHFSGLITECEEEELQNLLRENPTTATLFLRLREDDMFRESYLQQKKWDVEKAILKFDTLTGKKSKVLHKRFLWSCAAAVLIGILVGGTWFIKFRTERIKQPEKVLLAEKVVPGNSKAILKLGNGRLISLSDSVAGIFIANHVDVKEGELVYTDQVGEGDEFNELVLPRGGEYRLVLSDGTSVRLNSGSILRYPVSFSGKERTVELSGEAFFEVATDSLRPFSVKTDGLVVKAYGTSFNINTHKPGHVYTALVEGCVGVIIESSGQEYEMTPSQLADFNPTTNQLEIWTTDLSPYISWVEGRFLFINETLEQIMNTLSLWYDFEVLFEQEELRQLHFSGSMKRYEQIDRTLDAISYTVNVSMNWRGKTLIIRKK</sequence>
<dbReference type="InterPro" id="IPR006860">
    <property type="entry name" value="FecR"/>
</dbReference>
<dbReference type="Proteomes" id="UP000284243">
    <property type="component" value="Unassembled WGS sequence"/>
</dbReference>
<keyword evidence="1" id="KW-0812">Transmembrane</keyword>
<dbReference type="Pfam" id="PF16344">
    <property type="entry name" value="FecR_C"/>
    <property type="match status" value="1"/>
</dbReference>
<evidence type="ECO:0000313" key="4">
    <source>
        <dbReference type="EMBL" id="RGU54900.1"/>
    </source>
</evidence>
<dbReference type="RefSeq" id="WP_022160766.1">
    <property type="nucleotide sequence ID" value="NZ_CABJFF010000001.1"/>
</dbReference>
<dbReference type="AlphaFoldDB" id="A0A412TMC1"/>
<dbReference type="PANTHER" id="PTHR30273">
    <property type="entry name" value="PERIPLASMIC SIGNAL SENSOR AND SIGMA FACTOR ACTIVATOR FECR-RELATED"/>
    <property type="match status" value="1"/>
</dbReference>
<protein>
    <submittedName>
        <fullName evidence="4">FecR family protein</fullName>
    </submittedName>
</protein>
<feature type="domain" description="Protein FecR C-terminal" evidence="3">
    <location>
        <begin position="314"/>
        <end position="383"/>
    </location>
</feature>
<comment type="caution">
    <text evidence="4">The sequence shown here is derived from an EMBL/GenBank/DDBJ whole genome shotgun (WGS) entry which is preliminary data.</text>
</comment>
<dbReference type="InterPro" id="IPR012373">
    <property type="entry name" value="Ferrdict_sens_TM"/>
</dbReference>
<evidence type="ECO:0000256" key="1">
    <source>
        <dbReference type="SAM" id="Phobius"/>
    </source>
</evidence>
<organism evidence="4 5">
    <name type="scientific">Odoribacter splanchnicus</name>
    <dbReference type="NCBI Taxonomy" id="28118"/>
    <lineage>
        <taxon>Bacteria</taxon>
        <taxon>Pseudomonadati</taxon>
        <taxon>Bacteroidota</taxon>
        <taxon>Bacteroidia</taxon>
        <taxon>Bacteroidales</taxon>
        <taxon>Odoribacteraceae</taxon>
        <taxon>Odoribacter</taxon>
    </lineage>
</organism>
<feature type="domain" description="FecR protein" evidence="2">
    <location>
        <begin position="182"/>
        <end position="269"/>
    </location>
</feature>
<dbReference type="InterPro" id="IPR032508">
    <property type="entry name" value="FecR_C"/>
</dbReference>
<reference evidence="4 5" key="1">
    <citation type="submission" date="2018-08" db="EMBL/GenBank/DDBJ databases">
        <title>A genome reference for cultivated species of the human gut microbiota.</title>
        <authorList>
            <person name="Zou Y."/>
            <person name="Xue W."/>
            <person name="Luo G."/>
        </authorList>
    </citation>
    <scope>NUCLEOTIDE SEQUENCE [LARGE SCALE GENOMIC DNA]</scope>
    <source>
        <strain evidence="4 5">AF16-14</strain>
    </source>
</reference>
<dbReference type="GO" id="GO:0016989">
    <property type="term" value="F:sigma factor antagonist activity"/>
    <property type="evidence" value="ECO:0007669"/>
    <property type="project" value="TreeGrafter"/>
</dbReference>
<evidence type="ECO:0000259" key="2">
    <source>
        <dbReference type="Pfam" id="PF04773"/>
    </source>
</evidence>
<evidence type="ECO:0000313" key="5">
    <source>
        <dbReference type="Proteomes" id="UP000284243"/>
    </source>
</evidence>
<dbReference type="Gene3D" id="2.60.120.1440">
    <property type="match status" value="1"/>
</dbReference>
<name>A0A412TMC1_9BACT</name>
<accession>A0A412TMC1</accession>